<gene>
    <name evidence="1" type="ordered locus">CGSHiGG_05030</name>
</gene>
<reference evidence="1 2" key="1">
    <citation type="journal article" date="2007" name="Genome Biol.">
        <title>Characterization and modeling of the Haemophilus influenzae core and supragenomes based on the complete genomic sequences of Rd and 12 clinical nontypeable strains.</title>
        <authorList>
            <person name="Hogg J.S."/>
            <person name="Hu F.Z."/>
            <person name="Janto B."/>
            <person name="Boissy R."/>
            <person name="Hayes J."/>
            <person name="Keefe R."/>
            <person name="Post J.C."/>
            <person name="Ehrlich G.D."/>
        </authorList>
    </citation>
    <scope>NUCLEOTIDE SEQUENCE [LARGE SCALE GENOMIC DNA]</scope>
    <source>
        <strain evidence="1 2">PittGG</strain>
    </source>
</reference>
<sequence>MINGQCFRTKEDAQKWLDFMKSMME</sequence>
<dbReference type="AlphaFoldDB" id="A5UGP3"/>
<dbReference type="HOGENOM" id="CLU_3418951_0_0_6"/>
<evidence type="ECO:0000313" key="1">
    <source>
        <dbReference type="EMBL" id="ABQ99948.1"/>
    </source>
</evidence>
<name>A5UGP3_HAEIG</name>
<organism evidence="1 2">
    <name type="scientific">Haemophilus influenzae (strain PittGG)</name>
    <dbReference type="NCBI Taxonomy" id="374931"/>
    <lineage>
        <taxon>Bacteria</taxon>
        <taxon>Pseudomonadati</taxon>
        <taxon>Pseudomonadota</taxon>
        <taxon>Gammaproteobacteria</taxon>
        <taxon>Pasteurellales</taxon>
        <taxon>Pasteurellaceae</taxon>
        <taxon>Haemophilus</taxon>
    </lineage>
</organism>
<dbReference type="EMBL" id="CP000672">
    <property type="protein sequence ID" value="ABQ99948.1"/>
    <property type="molecule type" value="Genomic_DNA"/>
</dbReference>
<dbReference type="KEGG" id="hiq:CGSHiGG_05030"/>
<proteinExistence type="predicted"/>
<protein>
    <submittedName>
        <fullName evidence="1">Uncharacterized protein</fullName>
    </submittedName>
</protein>
<accession>A5UGP3</accession>
<dbReference type="Proteomes" id="UP000001990">
    <property type="component" value="Chromosome"/>
</dbReference>
<evidence type="ECO:0000313" key="2">
    <source>
        <dbReference type="Proteomes" id="UP000001990"/>
    </source>
</evidence>